<evidence type="ECO:0000313" key="1">
    <source>
        <dbReference type="EMBL" id="KZP21769.1"/>
    </source>
</evidence>
<evidence type="ECO:0000313" key="2">
    <source>
        <dbReference type="Proteomes" id="UP000076532"/>
    </source>
</evidence>
<evidence type="ECO:0008006" key="3">
    <source>
        <dbReference type="Google" id="ProtNLM"/>
    </source>
</evidence>
<dbReference type="Gene3D" id="3.60.10.10">
    <property type="entry name" value="Endonuclease/exonuclease/phosphatase"/>
    <property type="match status" value="1"/>
</dbReference>
<dbReference type="EMBL" id="KV417545">
    <property type="protein sequence ID" value="KZP21769.1"/>
    <property type="molecule type" value="Genomic_DNA"/>
</dbReference>
<dbReference type="OrthoDB" id="2840473at2759"/>
<reference evidence="1 2" key="1">
    <citation type="journal article" date="2016" name="Mol. Biol. Evol.">
        <title>Comparative Genomics of Early-Diverging Mushroom-Forming Fungi Provides Insights into the Origins of Lignocellulose Decay Capabilities.</title>
        <authorList>
            <person name="Nagy L.G."/>
            <person name="Riley R."/>
            <person name="Tritt A."/>
            <person name="Adam C."/>
            <person name="Daum C."/>
            <person name="Floudas D."/>
            <person name="Sun H."/>
            <person name="Yadav J.S."/>
            <person name="Pangilinan J."/>
            <person name="Larsson K.H."/>
            <person name="Matsuura K."/>
            <person name="Barry K."/>
            <person name="Labutti K."/>
            <person name="Kuo R."/>
            <person name="Ohm R.A."/>
            <person name="Bhattacharya S.S."/>
            <person name="Shirouzu T."/>
            <person name="Yoshinaga Y."/>
            <person name="Martin F.M."/>
            <person name="Grigoriev I.V."/>
            <person name="Hibbett D.S."/>
        </authorList>
    </citation>
    <scope>NUCLEOTIDE SEQUENCE [LARGE SCALE GENOMIC DNA]</scope>
    <source>
        <strain evidence="1 2">CBS 109695</strain>
    </source>
</reference>
<accession>A0A166KCL2</accession>
<proteinExistence type="predicted"/>
<organism evidence="1 2">
    <name type="scientific">Athelia psychrophila</name>
    <dbReference type="NCBI Taxonomy" id="1759441"/>
    <lineage>
        <taxon>Eukaryota</taxon>
        <taxon>Fungi</taxon>
        <taxon>Dikarya</taxon>
        <taxon>Basidiomycota</taxon>
        <taxon>Agaricomycotina</taxon>
        <taxon>Agaricomycetes</taxon>
        <taxon>Agaricomycetidae</taxon>
        <taxon>Atheliales</taxon>
        <taxon>Atheliaceae</taxon>
        <taxon>Athelia</taxon>
    </lineage>
</organism>
<gene>
    <name evidence="1" type="ORF">FIBSPDRAFT_740141</name>
</gene>
<protein>
    <recommendedName>
        <fullName evidence="3">Endonuclease/exonuclease/phosphatase domain-containing protein</fullName>
    </recommendedName>
</protein>
<keyword evidence="2" id="KW-1185">Reference proteome</keyword>
<dbReference type="SUPFAM" id="SSF56219">
    <property type="entry name" value="DNase I-like"/>
    <property type="match status" value="1"/>
</dbReference>
<dbReference type="InterPro" id="IPR036691">
    <property type="entry name" value="Endo/exonu/phosph_ase_sf"/>
</dbReference>
<dbReference type="AlphaFoldDB" id="A0A166KCL2"/>
<name>A0A166KCL2_9AGAM</name>
<dbReference type="Proteomes" id="UP000076532">
    <property type="component" value="Unassembled WGS sequence"/>
</dbReference>
<sequence>MYDTLVQKPVLPRLRIVNCNVNKSIDAQTDLLQRMDPEEWDVICIQEPCFDWRDTTRATQKWSVVYPRGHNNKVKRTRSLILVNTMLPTTSWKALAVDSADVVGIQMVGEYGAIRIFSIYNNQEDDASM</sequence>
<dbReference type="STRING" id="436010.A0A166KCL2"/>
<feature type="non-terminal residue" evidence="1">
    <location>
        <position position="129"/>
    </location>
</feature>